<dbReference type="PANTHER" id="PTHR43744:SF12">
    <property type="entry name" value="ABC TRANSPORTER PERMEASE PROTEIN MG189-RELATED"/>
    <property type="match status" value="1"/>
</dbReference>
<keyword evidence="6 7" id="KW-0472">Membrane</keyword>
<keyword evidence="3" id="KW-1003">Cell membrane</keyword>
<feature type="transmembrane region" description="Helical" evidence="7">
    <location>
        <begin position="242"/>
        <end position="263"/>
    </location>
</feature>
<protein>
    <submittedName>
        <fullName evidence="9">Sugar ABC transporter permease</fullName>
    </submittedName>
</protein>
<keyword evidence="5 7" id="KW-1133">Transmembrane helix</keyword>
<dbReference type="InterPro" id="IPR000515">
    <property type="entry name" value="MetI-like"/>
</dbReference>
<dbReference type="Pfam" id="PF00528">
    <property type="entry name" value="BPD_transp_1"/>
    <property type="match status" value="1"/>
</dbReference>
<dbReference type="Proteomes" id="UP001156691">
    <property type="component" value="Unassembled WGS sequence"/>
</dbReference>
<dbReference type="PROSITE" id="PS50928">
    <property type="entry name" value="ABC_TM1"/>
    <property type="match status" value="1"/>
</dbReference>
<feature type="domain" description="ABC transmembrane type-1" evidence="8">
    <location>
        <begin position="73"/>
        <end position="263"/>
    </location>
</feature>
<evidence type="ECO:0000256" key="3">
    <source>
        <dbReference type="ARBA" id="ARBA00022475"/>
    </source>
</evidence>
<feature type="transmembrane region" description="Helical" evidence="7">
    <location>
        <begin position="184"/>
        <end position="206"/>
    </location>
</feature>
<evidence type="ECO:0000256" key="2">
    <source>
        <dbReference type="ARBA" id="ARBA00022448"/>
    </source>
</evidence>
<evidence type="ECO:0000256" key="4">
    <source>
        <dbReference type="ARBA" id="ARBA00022692"/>
    </source>
</evidence>
<feature type="transmembrane region" description="Helical" evidence="7">
    <location>
        <begin position="7"/>
        <end position="30"/>
    </location>
</feature>
<evidence type="ECO:0000256" key="1">
    <source>
        <dbReference type="ARBA" id="ARBA00004651"/>
    </source>
</evidence>
<name>A0ABQ5W9J4_9HYPH</name>
<dbReference type="SUPFAM" id="SSF161098">
    <property type="entry name" value="MetI-like"/>
    <property type="match status" value="1"/>
</dbReference>
<keyword evidence="4 7" id="KW-0812">Transmembrane</keyword>
<reference evidence="10" key="1">
    <citation type="journal article" date="2019" name="Int. J. Syst. Evol. Microbiol.">
        <title>The Global Catalogue of Microorganisms (GCM) 10K type strain sequencing project: providing services to taxonomists for standard genome sequencing and annotation.</title>
        <authorList>
            <consortium name="The Broad Institute Genomics Platform"/>
            <consortium name="The Broad Institute Genome Sequencing Center for Infectious Disease"/>
            <person name="Wu L."/>
            <person name="Ma J."/>
        </authorList>
    </citation>
    <scope>NUCLEOTIDE SEQUENCE [LARGE SCALE GENOMIC DNA]</scope>
    <source>
        <strain evidence="10">NBRC 112416</strain>
    </source>
</reference>
<proteinExistence type="inferred from homology"/>
<feature type="transmembrane region" description="Helical" evidence="7">
    <location>
        <begin position="141"/>
        <end position="163"/>
    </location>
</feature>
<dbReference type="CDD" id="cd06261">
    <property type="entry name" value="TM_PBP2"/>
    <property type="match status" value="1"/>
</dbReference>
<comment type="similarity">
    <text evidence="7">Belongs to the binding-protein-dependent transport system permease family.</text>
</comment>
<accession>A0ABQ5W9J4</accession>
<comment type="subcellular location">
    <subcellularLocation>
        <location evidence="1 7">Cell membrane</location>
        <topology evidence="1 7">Multi-pass membrane protein</topology>
    </subcellularLocation>
</comment>
<dbReference type="PANTHER" id="PTHR43744">
    <property type="entry name" value="ABC TRANSPORTER PERMEASE PROTEIN MG189-RELATED-RELATED"/>
    <property type="match status" value="1"/>
</dbReference>
<dbReference type="Gene3D" id="1.10.3720.10">
    <property type="entry name" value="MetI-like"/>
    <property type="match status" value="1"/>
</dbReference>
<dbReference type="RefSeq" id="WP_284341913.1">
    <property type="nucleotide sequence ID" value="NZ_BSNS01000020.1"/>
</dbReference>
<evidence type="ECO:0000256" key="7">
    <source>
        <dbReference type="RuleBase" id="RU363032"/>
    </source>
</evidence>
<evidence type="ECO:0000313" key="9">
    <source>
        <dbReference type="EMBL" id="GLQ56509.1"/>
    </source>
</evidence>
<keyword evidence="2 7" id="KW-0813">Transport</keyword>
<feature type="transmembrane region" description="Helical" evidence="7">
    <location>
        <begin position="72"/>
        <end position="96"/>
    </location>
</feature>
<sequence>MNRASSLLALYCALIAYAAISLSPFAWMLITSFKQPGDLFRLPPTLVPSMLLTEHPFENYATVLVERDFLRFFLNSTFVSFTAAIGQVLTCSLAGYAFARLPLKGKNVLFAAILATAFVPTEVTIIPEFLLMRWFGWMDTFLPLIVPSFFVGSFGTFMLREYFAALPDEFAEAARMDGAGPFKVFWQIYLPLAQPALVSVFVVAFITNWDELLRPILYLNSPELYTVPRGLMSLFSEYEAEWTLFMAGSVVSTLPLVLVYVLAQRHVLQGFMAGGVKG</sequence>
<organism evidence="9 10">
    <name type="scientific">Devosia nitrariae</name>
    <dbReference type="NCBI Taxonomy" id="2071872"/>
    <lineage>
        <taxon>Bacteria</taxon>
        <taxon>Pseudomonadati</taxon>
        <taxon>Pseudomonadota</taxon>
        <taxon>Alphaproteobacteria</taxon>
        <taxon>Hyphomicrobiales</taxon>
        <taxon>Devosiaceae</taxon>
        <taxon>Devosia</taxon>
    </lineage>
</organism>
<evidence type="ECO:0000256" key="5">
    <source>
        <dbReference type="ARBA" id="ARBA00022989"/>
    </source>
</evidence>
<evidence type="ECO:0000256" key="6">
    <source>
        <dbReference type="ARBA" id="ARBA00023136"/>
    </source>
</evidence>
<evidence type="ECO:0000259" key="8">
    <source>
        <dbReference type="PROSITE" id="PS50928"/>
    </source>
</evidence>
<dbReference type="EMBL" id="BSNS01000020">
    <property type="protein sequence ID" value="GLQ56509.1"/>
    <property type="molecule type" value="Genomic_DNA"/>
</dbReference>
<comment type="caution">
    <text evidence="9">The sequence shown here is derived from an EMBL/GenBank/DDBJ whole genome shotgun (WGS) entry which is preliminary data.</text>
</comment>
<feature type="transmembrane region" description="Helical" evidence="7">
    <location>
        <begin position="108"/>
        <end position="135"/>
    </location>
</feature>
<evidence type="ECO:0000313" key="10">
    <source>
        <dbReference type="Proteomes" id="UP001156691"/>
    </source>
</evidence>
<gene>
    <name evidence="9" type="ORF">GCM10010862_37680</name>
</gene>
<keyword evidence="10" id="KW-1185">Reference proteome</keyword>
<dbReference type="InterPro" id="IPR035906">
    <property type="entry name" value="MetI-like_sf"/>
</dbReference>